<keyword evidence="9 13" id="KW-1133">Transmembrane helix</keyword>
<dbReference type="GO" id="GO:0006099">
    <property type="term" value="P:tricarboxylic acid cycle"/>
    <property type="evidence" value="ECO:0007669"/>
    <property type="project" value="InterPro"/>
</dbReference>
<evidence type="ECO:0000256" key="10">
    <source>
        <dbReference type="ARBA" id="ARBA00023004"/>
    </source>
</evidence>
<proteinExistence type="inferred from homology"/>
<evidence type="ECO:0000256" key="2">
    <source>
        <dbReference type="ARBA" id="ARBA00004050"/>
    </source>
</evidence>
<name>A0A9W6MW99_9HYPH</name>
<comment type="similarity">
    <text evidence="4">Belongs to the cytochrome b560 family.</text>
</comment>
<reference evidence="14" key="2">
    <citation type="submission" date="2023-01" db="EMBL/GenBank/DDBJ databases">
        <authorList>
            <person name="Sun Q."/>
            <person name="Evtushenko L."/>
        </authorList>
    </citation>
    <scope>NUCLEOTIDE SEQUENCE</scope>
    <source>
        <strain evidence="14">VKM B-2347</strain>
    </source>
</reference>
<evidence type="ECO:0000256" key="8">
    <source>
        <dbReference type="ARBA" id="ARBA00022723"/>
    </source>
</evidence>
<keyword evidence="7 13" id="KW-0812">Transmembrane</keyword>
<evidence type="ECO:0000256" key="6">
    <source>
        <dbReference type="ARBA" id="ARBA00022617"/>
    </source>
</evidence>
<keyword evidence="6" id="KW-0349">Heme</keyword>
<dbReference type="NCBIfam" id="TIGR02970">
    <property type="entry name" value="succ_dehyd_cytB"/>
    <property type="match status" value="1"/>
</dbReference>
<dbReference type="PROSITE" id="PS01000">
    <property type="entry name" value="SDH_CYT_1"/>
    <property type="match status" value="1"/>
</dbReference>
<evidence type="ECO:0000256" key="11">
    <source>
        <dbReference type="ARBA" id="ARBA00023136"/>
    </source>
</evidence>
<dbReference type="Pfam" id="PF01127">
    <property type="entry name" value="Sdh_cyt"/>
    <property type="match status" value="1"/>
</dbReference>
<keyword evidence="15" id="KW-1185">Reference proteome</keyword>
<dbReference type="InterPro" id="IPR034804">
    <property type="entry name" value="SQR/QFR_C/D"/>
</dbReference>
<evidence type="ECO:0000256" key="12">
    <source>
        <dbReference type="ARBA" id="ARBA00025912"/>
    </source>
</evidence>
<protein>
    <recommendedName>
        <fullName evidence="5">Succinate dehydrogenase cytochrome b556 subunit</fullName>
    </recommendedName>
</protein>
<evidence type="ECO:0000256" key="13">
    <source>
        <dbReference type="SAM" id="Phobius"/>
    </source>
</evidence>
<dbReference type="SUPFAM" id="SSF81343">
    <property type="entry name" value="Fumarate reductase respiratory complex transmembrane subunits"/>
    <property type="match status" value="1"/>
</dbReference>
<comment type="cofactor">
    <cofactor evidence="1">
        <name>heme</name>
        <dbReference type="ChEBI" id="CHEBI:30413"/>
    </cofactor>
</comment>
<evidence type="ECO:0000313" key="15">
    <source>
        <dbReference type="Proteomes" id="UP001143372"/>
    </source>
</evidence>
<dbReference type="CDD" id="cd03499">
    <property type="entry name" value="SQR_TypeC_SdhC"/>
    <property type="match status" value="1"/>
</dbReference>
<dbReference type="GO" id="GO:0016020">
    <property type="term" value="C:membrane"/>
    <property type="evidence" value="ECO:0007669"/>
    <property type="project" value="UniProtKB-SubCell"/>
</dbReference>
<keyword evidence="11 13" id="KW-0472">Membrane</keyword>
<comment type="caution">
    <text evidence="14">The sequence shown here is derived from an EMBL/GenBank/DDBJ whole genome shotgun (WGS) entry which is preliminary data.</text>
</comment>
<gene>
    <name evidence="14" type="ORF">GCM10008179_22730</name>
</gene>
<evidence type="ECO:0000256" key="3">
    <source>
        <dbReference type="ARBA" id="ARBA00004141"/>
    </source>
</evidence>
<sequence length="194" mass="21184">MSHMRSADRALSEWTIVSMQPDAFEAATKDGRRLCGPRRCAAPHHPLVPVANFEKVQTMDSPKAASSARPLSPHLQIYRPMLSMMMSIVHRITGAGLYFGTALVAIWLVAAASGPSAFASAQAVYGSLIGQVVLFLYTWTLIHHALGGVRHLMWDTGRGFEPRERELLYRATLGGSVVLTVLVWIVGYLLRGAA</sequence>
<dbReference type="Gene3D" id="1.20.1300.10">
    <property type="entry name" value="Fumarate reductase/succinate dehydrogenase, transmembrane subunit"/>
    <property type="match status" value="1"/>
</dbReference>
<dbReference type="InterPro" id="IPR018495">
    <property type="entry name" value="Succ_DH_cyt_bsu_CS"/>
</dbReference>
<keyword evidence="10" id="KW-0408">Iron</keyword>
<reference evidence="14" key="1">
    <citation type="journal article" date="2014" name="Int. J. Syst. Evol. Microbiol.">
        <title>Complete genome sequence of Corynebacterium casei LMG S-19264T (=DSM 44701T), isolated from a smear-ripened cheese.</title>
        <authorList>
            <consortium name="US DOE Joint Genome Institute (JGI-PGF)"/>
            <person name="Walter F."/>
            <person name="Albersmeier A."/>
            <person name="Kalinowski J."/>
            <person name="Ruckert C."/>
        </authorList>
    </citation>
    <scope>NUCLEOTIDE SEQUENCE</scope>
    <source>
        <strain evidence="14">VKM B-2347</strain>
    </source>
</reference>
<dbReference type="InterPro" id="IPR000701">
    <property type="entry name" value="SuccDH_FuR_B_TM-su"/>
</dbReference>
<dbReference type="EMBL" id="BSFI01000008">
    <property type="protein sequence ID" value="GLK68635.1"/>
    <property type="molecule type" value="Genomic_DNA"/>
</dbReference>
<evidence type="ECO:0000256" key="5">
    <source>
        <dbReference type="ARBA" id="ARBA00020076"/>
    </source>
</evidence>
<comment type="subcellular location">
    <subcellularLocation>
        <location evidence="3">Membrane</location>
        <topology evidence="3">Multi-pass membrane protein</topology>
    </subcellularLocation>
</comment>
<evidence type="ECO:0000313" key="14">
    <source>
        <dbReference type="EMBL" id="GLK68635.1"/>
    </source>
</evidence>
<comment type="function">
    <text evidence="2">Membrane-anchoring subunit of succinate dehydrogenase (SDH).</text>
</comment>
<evidence type="ECO:0000256" key="7">
    <source>
        <dbReference type="ARBA" id="ARBA00022692"/>
    </source>
</evidence>
<dbReference type="PROSITE" id="PS01001">
    <property type="entry name" value="SDH_CYT_2"/>
    <property type="match status" value="1"/>
</dbReference>
<evidence type="ECO:0000256" key="1">
    <source>
        <dbReference type="ARBA" id="ARBA00001971"/>
    </source>
</evidence>
<dbReference type="GO" id="GO:0046872">
    <property type="term" value="F:metal ion binding"/>
    <property type="evidence" value="ECO:0007669"/>
    <property type="project" value="UniProtKB-KW"/>
</dbReference>
<accession>A0A9W6MW99</accession>
<evidence type="ECO:0000256" key="9">
    <source>
        <dbReference type="ARBA" id="ARBA00022989"/>
    </source>
</evidence>
<feature type="transmembrane region" description="Helical" evidence="13">
    <location>
        <begin position="167"/>
        <end position="190"/>
    </location>
</feature>
<feature type="transmembrane region" description="Helical" evidence="13">
    <location>
        <begin position="124"/>
        <end position="146"/>
    </location>
</feature>
<dbReference type="InterPro" id="IPR014314">
    <property type="entry name" value="Succ_DH_cytb556"/>
</dbReference>
<keyword evidence="8" id="KW-0479">Metal-binding</keyword>
<dbReference type="PANTHER" id="PTHR10978">
    <property type="entry name" value="SUCCINATE DEHYDROGENASE CYTOCHROME B560 SUBUNIT"/>
    <property type="match status" value="1"/>
</dbReference>
<feature type="transmembrane region" description="Helical" evidence="13">
    <location>
        <begin position="88"/>
        <end position="112"/>
    </location>
</feature>
<dbReference type="Proteomes" id="UP001143372">
    <property type="component" value="Unassembled WGS sequence"/>
</dbReference>
<dbReference type="AlphaFoldDB" id="A0A9W6MW99"/>
<organism evidence="14 15">
    <name type="scientific">Hansschlegelia plantiphila</name>
    <dbReference type="NCBI Taxonomy" id="374655"/>
    <lineage>
        <taxon>Bacteria</taxon>
        <taxon>Pseudomonadati</taxon>
        <taxon>Pseudomonadota</taxon>
        <taxon>Alphaproteobacteria</taxon>
        <taxon>Hyphomicrobiales</taxon>
        <taxon>Methylopilaceae</taxon>
        <taxon>Hansschlegelia</taxon>
    </lineage>
</organism>
<dbReference type="GO" id="GO:0009055">
    <property type="term" value="F:electron transfer activity"/>
    <property type="evidence" value="ECO:0007669"/>
    <property type="project" value="InterPro"/>
</dbReference>
<evidence type="ECO:0000256" key="4">
    <source>
        <dbReference type="ARBA" id="ARBA00007244"/>
    </source>
</evidence>
<comment type="subunit">
    <text evidence="12">Part of an enzyme complex containing four subunits: a flavoprotein, an iron-sulfur protein, plus two membrane-anchoring proteins, SdhC and SdhD. The complex can form homotrimers.</text>
</comment>
<dbReference type="PANTHER" id="PTHR10978:SF5">
    <property type="entry name" value="SUCCINATE DEHYDROGENASE CYTOCHROME B560 SUBUNIT, MITOCHONDRIAL"/>
    <property type="match status" value="1"/>
</dbReference>